<accession>A0A067KCC0</accession>
<evidence type="ECO:0000313" key="1">
    <source>
        <dbReference type="EMBL" id="KDP29885.1"/>
    </source>
</evidence>
<sequence length="119" mass="13814">MRHPPLFGCMVKKARTILSLLSYRLGKLARHQELVGARISLPQAHFSSDVLLCESMRRIRYNSQSGAAIYLLPEDILEHWLEYPKDMPVLTREDFLRKSLKDPNPARQRSAVDPSYFLF</sequence>
<evidence type="ECO:0000313" key="2">
    <source>
        <dbReference type="Proteomes" id="UP000027138"/>
    </source>
</evidence>
<proteinExistence type="predicted"/>
<gene>
    <name evidence="1" type="ORF">JCGZ_19152</name>
</gene>
<dbReference type="EMBL" id="KK914725">
    <property type="protein sequence ID" value="KDP29885.1"/>
    <property type="molecule type" value="Genomic_DNA"/>
</dbReference>
<organism evidence="1 2">
    <name type="scientific">Jatropha curcas</name>
    <name type="common">Barbados nut</name>
    <dbReference type="NCBI Taxonomy" id="180498"/>
    <lineage>
        <taxon>Eukaryota</taxon>
        <taxon>Viridiplantae</taxon>
        <taxon>Streptophyta</taxon>
        <taxon>Embryophyta</taxon>
        <taxon>Tracheophyta</taxon>
        <taxon>Spermatophyta</taxon>
        <taxon>Magnoliopsida</taxon>
        <taxon>eudicotyledons</taxon>
        <taxon>Gunneridae</taxon>
        <taxon>Pentapetalae</taxon>
        <taxon>rosids</taxon>
        <taxon>fabids</taxon>
        <taxon>Malpighiales</taxon>
        <taxon>Euphorbiaceae</taxon>
        <taxon>Crotonoideae</taxon>
        <taxon>Jatropheae</taxon>
        <taxon>Jatropha</taxon>
    </lineage>
</organism>
<reference evidence="1 2" key="1">
    <citation type="journal article" date="2014" name="PLoS ONE">
        <title>Global Analysis of Gene Expression Profiles in Physic Nut (Jatropha curcas L.) Seedlings Exposed to Salt Stress.</title>
        <authorList>
            <person name="Zhang L."/>
            <person name="Zhang C."/>
            <person name="Wu P."/>
            <person name="Chen Y."/>
            <person name="Li M."/>
            <person name="Jiang H."/>
            <person name="Wu G."/>
        </authorList>
    </citation>
    <scope>NUCLEOTIDE SEQUENCE [LARGE SCALE GENOMIC DNA]</scope>
    <source>
        <strain evidence="2">cv. GZQX0401</strain>
        <tissue evidence="1">Young leaves</tissue>
    </source>
</reference>
<keyword evidence="2" id="KW-1185">Reference proteome</keyword>
<dbReference type="Proteomes" id="UP000027138">
    <property type="component" value="Unassembled WGS sequence"/>
</dbReference>
<dbReference type="AlphaFoldDB" id="A0A067KCC0"/>
<protein>
    <submittedName>
        <fullName evidence="1">Uncharacterized protein</fullName>
    </submittedName>
</protein>
<name>A0A067KCC0_JATCU</name>